<accession>A0A0E0LYP8</accession>
<dbReference type="AlphaFoldDB" id="A0A0E0LYP8"/>
<dbReference type="HOGENOM" id="CLU_1828463_0_0_1"/>
<reference evidence="2" key="1">
    <citation type="submission" date="2015-04" db="UniProtKB">
        <authorList>
            <consortium name="EnsemblPlants"/>
        </authorList>
    </citation>
    <scope>IDENTIFICATION</scope>
</reference>
<dbReference type="EnsemblPlants" id="OPUNC09G01620.1">
    <property type="protein sequence ID" value="OPUNC09G01620.1"/>
    <property type="gene ID" value="OPUNC09G01620"/>
</dbReference>
<protein>
    <submittedName>
        <fullName evidence="2">Uncharacterized protein</fullName>
    </submittedName>
</protein>
<name>A0A0E0LYP8_ORYPU</name>
<organism evidence="2">
    <name type="scientific">Oryza punctata</name>
    <name type="common">Red rice</name>
    <dbReference type="NCBI Taxonomy" id="4537"/>
    <lineage>
        <taxon>Eukaryota</taxon>
        <taxon>Viridiplantae</taxon>
        <taxon>Streptophyta</taxon>
        <taxon>Embryophyta</taxon>
        <taxon>Tracheophyta</taxon>
        <taxon>Spermatophyta</taxon>
        <taxon>Magnoliopsida</taxon>
        <taxon>Liliopsida</taxon>
        <taxon>Poales</taxon>
        <taxon>Poaceae</taxon>
        <taxon>BOP clade</taxon>
        <taxon>Oryzoideae</taxon>
        <taxon>Oryzeae</taxon>
        <taxon>Oryzinae</taxon>
        <taxon>Oryza</taxon>
    </lineage>
</organism>
<sequence length="141" mass="15039">MYSNTVDPEEREVATVFKMAMGSQSDGASGREPSAREAGGAVSRSARAGEEGSGVRMKAGGGRGRRTTGAHHRVSGFHRHHCKDMEDAAPSSWKRYRRCYLDAAATINEHIQNQIKSRGTSPPAWATKLGAAAAAATELLL</sequence>
<feature type="compositionally biased region" description="Basic residues" evidence="1">
    <location>
        <begin position="63"/>
        <end position="77"/>
    </location>
</feature>
<feature type="compositionally biased region" description="Low complexity" evidence="1">
    <location>
        <begin position="36"/>
        <end position="46"/>
    </location>
</feature>
<evidence type="ECO:0000313" key="2">
    <source>
        <dbReference type="EnsemblPlants" id="OPUNC09G01620.1"/>
    </source>
</evidence>
<keyword evidence="3" id="KW-1185">Reference proteome</keyword>
<evidence type="ECO:0000256" key="1">
    <source>
        <dbReference type="SAM" id="MobiDB-lite"/>
    </source>
</evidence>
<feature type="region of interest" description="Disordered" evidence="1">
    <location>
        <begin position="1"/>
        <end position="77"/>
    </location>
</feature>
<proteinExistence type="predicted"/>
<dbReference type="Proteomes" id="UP000026962">
    <property type="component" value="Chromosome 9"/>
</dbReference>
<evidence type="ECO:0000313" key="3">
    <source>
        <dbReference type="Proteomes" id="UP000026962"/>
    </source>
</evidence>
<reference evidence="2" key="2">
    <citation type="submission" date="2018-05" db="EMBL/GenBank/DDBJ databases">
        <title>OpunRS2 (Oryza punctata Reference Sequence Version 2).</title>
        <authorList>
            <person name="Zhang J."/>
            <person name="Kudrna D."/>
            <person name="Lee S."/>
            <person name="Talag J."/>
            <person name="Welchert J."/>
            <person name="Wing R.A."/>
        </authorList>
    </citation>
    <scope>NUCLEOTIDE SEQUENCE [LARGE SCALE GENOMIC DNA]</scope>
</reference>
<dbReference type="Gramene" id="OPUNC09G01620.1">
    <property type="protein sequence ID" value="OPUNC09G01620.1"/>
    <property type="gene ID" value="OPUNC09G01620"/>
</dbReference>